<evidence type="ECO:0000313" key="2">
    <source>
        <dbReference type="Proteomes" id="UP001189143"/>
    </source>
</evidence>
<dbReference type="AlphaFoldDB" id="A0AAD2DDY1"/>
<dbReference type="InterPro" id="IPR006427">
    <property type="entry name" value="Portal_HK97"/>
</dbReference>
<comment type="caution">
    <text evidence="1">The sequence shown here is derived from an EMBL/GenBank/DDBJ whole genome shotgun (WGS) entry which is preliminary data.</text>
</comment>
<sequence length="406" mass="45824">MFEKVFEKRSAEPFNWTSWVKGENNNYLNDEVDSTYNKALSILSDTVAKLSIDIKRVSDNGEITDNNHSLYDLLRIRPNEIMNSFICLKSLIMLYKHYGMAGLFINTDKRGRVLGLYPAKVTQITVDNKGIVKSNKNHKVLIDFEVGDYSGTCFNDDIILLLDNSFNGIEGKATKHYAKHSINTNIKAQEYQQELFSNGLTNKAAVQLTSDIKDEKELGKIQAKFNRIYSSKGRIFTLPAGYSITPLNLNLADSQFAELKVMGKQDIASIMGVPYSLIEKGSLTEDENIGYLTNTIIPILVQLEQELDWKLLSISERKQGYKIRFNVNTMLRTSPEKQKNIIIDYVKNGVYSIEYARQILGVPNDMHGTVLLPSGEILLEDLLNHTASWQKGLKGGEGSGERDKTE</sequence>
<proteinExistence type="predicted"/>
<evidence type="ECO:0000313" key="1">
    <source>
        <dbReference type="EMBL" id="CAI3545531.1"/>
    </source>
</evidence>
<gene>
    <name evidence="1" type="ORF">CNEO2_150017</name>
</gene>
<reference evidence="1" key="1">
    <citation type="submission" date="2022-10" db="EMBL/GenBank/DDBJ databases">
        <authorList>
            <person name="Aires J."/>
            <person name="Mesa V."/>
        </authorList>
    </citation>
    <scope>NUCLEOTIDE SEQUENCE</scope>
    <source>
        <strain evidence="1">Clostridium neonatale JD116</strain>
    </source>
</reference>
<dbReference type="Pfam" id="PF04860">
    <property type="entry name" value="Phage_portal"/>
    <property type="match status" value="1"/>
</dbReference>
<dbReference type="RefSeq" id="WP_317049136.1">
    <property type="nucleotide sequence ID" value="NZ_CAMRXC010000033.1"/>
</dbReference>
<organism evidence="1 2">
    <name type="scientific">Clostridium neonatale</name>
    <dbReference type="NCBI Taxonomy" id="137838"/>
    <lineage>
        <taxon>Bacteria</taxon>
        <taxon>Bacillati</taxon>
        <taxon>Bacillota</taxon>
        <taxon>Clostridia</taxon>
        <taxon>Eubacteriales</taxon>
        <taxon>Clostridiaceae</taxon>
        <taxon>Clostridium</taxon>
    </lineage>
</organism>
<dbReference type="EMBL" id="CAMTCP010000066">
    <property type="protein sequence ID" value="CAI3545531.1"/>
    <property type="molecule type" value="Genomic_DNA"/>
</dbReference>
<protein>
    <submittedName>
        <fullName evidence="1">Phage portal protein</fullName>
    </submittedName>
</protein>
<name>A0AAD2DDY1_9CLOT</name>
<dbReference type="Proteomes" id="UP001189143">
    <property type="component" value="Unassembled WGS sequence"/>
</dbReference>
<dbReference type="InterPro" id="IPR006944">
    <property type="entry name" value="Phage/GTA_portal"/>
</dbReference>
<dbReference type="NCBIfam" id="TIGR01537">
    <property type="entry name" value="portal_HK97"/>
    <property type="match status" value="1"/>
</dbReference>
<accession>A0AAD2DDY1</accession>